<evidence type="ECO:0000256" key="1">
    <source>
        <dbReference type="SAM" id="MobiDB-lite"/>
    </source>
</evidence>
<evidence type="ECO:0000313" key="3">
    <source>
        <dbReference type="Proteomes" id="UP000095229"/>
    </source>
</evidence>
<dbReference type="EMBL" id="LSOG01000036">
    <property type="protein sequence ID" value="OEH47883.1"/>
    <property type="molecule type" value="Genomic_DNA"/>
</dbReference>
<organism evidence="2 3">
    <name type="scientific">Legionella parisiensis</name>
    <dbReference type="NCBI Taxonomy" id="45071"/>
    <lineage>
        <taxon>Bacteria</taxon>
        <taxon>Pseudomonadati</taxon>
        <taxon>Pseudomonadota</taxon>
        <taxon>Gammaproteobacteria</taxon>
        <taxon>Legionellales</taxon>
        <taxon>Legionellaceae</taxon>
        <taxon>Legionella</taxon>
    </lineage>
</organism>
<proteinExistence type="predicted"/>
<comment type="caution">
    <text evidence="2">The sequence shown here is derived from an EMBL/GenBank/DDBJ whole genome shotgun (WGS) entry which is preliminary data.</text>
</comment>
<name>A0A1E5JU25_9GAMM</name>
<protein>
    <submittedName>
        <fullName evidence="2">Uncharacterized protein</fullName>
    </submittedName>
</protein>
<dbReference type="PATRIC" id="fig|45071.7.peg.1165"/>
<dbReference type="Proteomes" id="UP000095229">
    <property type="component" value="Unassembled WGS sequence"/>
</dbReference>
<dbReference type="OrthoDB" id="5653186at2"/>
<dbReference type="AlphaFoldDB" id="A0A1E5JU25"/>
<evidence type="ECO:0000313" key="2">
    <source>
        <dbReference type="EMBL" id="OEH47883.1"/>
    </source>
</evidence>
<keyword evidence="3" id="KW-1185">Reference proteome</keyword>
<feature type="region of interest" description="Disordered" evidence="1">
    <location>
        <begin position="141"/>
        <end position="162"/>
    </location>
</feature>
<feature type="compositionally biased region" description="Basic and acidic residues" evidence="1">
    <location>
        <begin position="141"/>
        <end position="150"/>
    </location>
</feature>
<gene>
    <name evidence="2" type="ORF">lpari_01071</name>
</gene>
<accession>A0A1E5JU25</accession>
<dbReference type="RefSeq" id="WP_069683447.1">
    <property type="nucleotide sequence ID" value="NZ_LSOG01000036.1"/>
</dbReference>
<sequence>MLDHAVKTVPHEDKQIDRKSPEEKIEALLSGIKETITEAQELGEKIHIDVAKIRKLVDSDSSNDILNATDRFIKKHESNFLHQVLCFFSKTYKEMFESLKDAVAHKDTTQIASILVGKAEEYAQTRTVAMWFDEAKELQTLKTSAEKPEDSPSEGLQYRIDQ</sequence>
<reference evidence="2 3" key="1">
    <citation type="submission" date="2016-02" db="EMBL/GenBank/DDBJ databases">
        <title>Secondary metabolites in Legionella.</title>
        <authorList>
            <person name="Tobias N.J."/>
            <person name="Bode H.B."/>
        </authorList>
    </citation>
    <scope>NUCLEOTIDE SEQUENCE [LARGE SCALE GENOMIC DNA]</scope>
    <source>
        <strain evidence="2 3">DSM 19216</strain>
    </source>
</reference>
<feature type="region of interest" description="Disordered" evidence="1">
    <location>
        <begin position="1"/>
        <end position="20"/>
    </location>
</feature>